<protein>
    <submittedName>
        <fullName evidence="2">Uncharacterized protein</fullName>
    </submittedName>
</protein>
<organism evidence="2 3">
    <name type="scientific">Ditylenchus destructor</name>
    <dbReference type="NCBI Taxonomy" id="166010"/>
    <lineage>
        <taxon>Eukaryota</taxon>
        <taxon>Metazoa</taxon>
        <taxon>Ecdysozoa</taxon>
        <taxon>Nematoda</taxon>
        <taxon>Chromadorea</taxon>
        <taxon>Rhabditida</taxon>
        <taxon>Tylenchina</taxon>
        <taxon>Tylenchomorpha</taxon>
        <taxon>Sphaerularioidea</taxon>
        <taxon>Anguinidae</taxon>
        <taxon>Anguininae</taxon>
        <taxon>Ditylenchus</taxon>
    </lineage>
</organism>
<keyword evidence="1" id="KW-1133">Transmembrane helix</keyword>
<reference evidence="2" key="1">
    <citation type="submission" date="2022-01" db="EMBL/GenBank/DDBJ databases">
        <title>Genome Sequence Resource for Two Populations of Ditylenchus destructor, the Migratory Endoparasitic Phytonematode.</title>
        <authorList>
            <person name="Zhang H."/>
            <person name="Lin R."/>
            <person name="Xie B."/>
        </authorList>
    </citation>
    <scope>NUCLEOTIDE SEQUENCE</scope>
    <source>
        <strain evidence="2">BazhouSP</strain>
    </source>
</reference>
<sequence>MGGVLSTFGFNQPFFFTLIGIILMLMLTLALVSDPPPGEEVYEHECESATHNAPSMSFQNQSQYRLMKKNSSMGNENISHFIKVNSSNCRDMISMILVLIRNPSTRRPSPRHPHSLLLQYKEGSFASDAEANEDVDADGWFHSANTDH</sequence>
<feature type="transmembrane region" description="Helical" evidence="1">
    <location>
        <begin position="12"/>
        <end position="32"/>
    </location>
</feature>
<comment type="caution">
    <text evidence="2">The sequence shown here is derived from an EMBL/GenBank/DDBJ whole genome shotgun (WGS) entry which is preliminary data.</text>
</comment>
<evidence type="ECO:0000313" key="3">
    <source>
        <dbReference type="Proteomes" id="UP001201812"/>
    </source>
</evidence>
<name>A0AAD4R1W9_9BILA</name>
<proteinExistence type="predicted"/>
<evidence type="ECO:0000256" key="1">
    <source>
        <dbReference type="SAM" id="Phobius"/>
    </source>
</evidence>
<gene>
    <name evidence="2" type="ORF">DdX_07501</name>
</gene>
<dbReference type="Proteomes" id="UP001201812">
    <property type="component" value="Unassembled WGS sequence"/>
</dbReference>
<dbReference type="AlphaFoldDB" id="A0AAD4R1W9"/>
<keyword evidence="1" id="KW-0472">Membrane</keyword>
<dbReference type="EMBL" id="JAKKPZ010000010">
    <property type="protein sequence ID" value="KAI1716446.1"/>
    <property type="molecule type" value="Genomic_DNA"/>
</dbReference>
<keyword evidence="1" id="KW-0812">Transmembrane</keyword>
<keyword evidence="3" id="KW-1185">Reference proteome</keyword>
<accession>A0AAD4R1W9</accession>
<evidence type="ECO:0000313" key="2">
    <source>
        <dbReference type="EMBL" id="KAI1716446.1"/>
    </source>
</evidence>